<dbReference type="EMBL" id="KE343845">
    <property type="protein sequence ID" value="EXB44196.1"/>
    <property type="molecule type" value="Genomic_DNA"/>
</dbReference>
<organism evidence="3 4">
    <name type="scientific">Morus notabilis</name>
    <dbReference type="NCBI Taxonomy" id="981085"/>
    <lineage>
        <taxon>Eukaryota</taxon>
        <taxon>Viridiplantae</taxon>
        <taxon>Streptophyta</taxon>
        <taxon>Embryophyta</taxon>
        <taxon>Tracheophyta</taxon>
        <taxon>Spermatophyta</taxon>
        <taxon>Magnoliopsida</taxon>
        <taxon>eudicotyledons</taxon>
        <taxon>Gunneridae</taxon>
        <taxon>Pentapetalae</taxon>
        <taxon>rosids</taxon>
        <taxon>fabids</taxon>
        <taxon>Rosales</taxon>
        <taxon>Moraceae</taxon>
        <taxon>Moreae</taxon>
        <taxon>Morus</taxon>
    </lineage>
</organism>
<gene>
    <name evidence="3" type="ORF">L484_010302</name>
</gene>
<keyword evidence="4" id="KW-1185">Reference proteome</keyword>
<reference evidence="4" key="1">
    <citation type="submission" date="2013-01" db="EMBL/GenBank/DDBJ databases">
        <title>Draft Genome Sequence of a Mulberry Tree, Morus notabilis C.K. Schneid.</title>
        <authorList>
            <person name="He N."/>
            <person name="Zhao S."/>
        </authorList>
    </citation>
    <scope>NUCLEOTIDE SEQUENCE</scope>
</reference>
<protein>
    <submittedName>
        <fullName evidence="3">Uncharacterized protein</fullName>
    </submittedName>
</protein>
<feature type="coiled-coil region" evidence="1">
    <location>
        <begin position="31"/>
        <end position="58"/>
    </location>
</feature>
<evidence type="ECO:0000256" key="2">
    <source>
        <dbReference type="SAM" id="MobiDB-lite"/>
    </source>
</evidence>
<evidence type="ECO:0000313" key="3">
    <source>
        <dbReference type="EMBL" id="EXB44196.1"/>
    </source>
</evidence>
<dbReference type="Proteomes" id="UP000030645">
    <property type="component" value="Unassembled WGS sequence"/>
</dbReference>
<name>W9R9Q7_9ROSA</name>
<dbReference type="AlphaFoldDB" id="W9R9Q7"/>
<feature type="region of interest" description="Disordered" evidence="2">
    <location>
        <begin position="1"/>
        <end position="31"/>
    </location>
</feature>
<sequence>MTSSDGSSSKKGLPMSCSRVEDCGDSSKGKAMMWGSEVEELSERLKILEEETQIMEEAFFGSLEERKIQ</sequence>
<keyword evidence="1" id="KW-0175">Coiled coil</keyword>
<evidence type="ECO:0000256" key="1">
    <source>
        <dbReference type="SAM" id="Coils"/>
    </source>
</evidence>
<feature type="compositionally biased region" description="Basic and acidic residues" evidence="2">
    <location>
        <begin position="19"/>
        <end position="28"/>
    </location>
</feature>
<evidence type="ECO:0000313" key="4">
    <source>
        <dbReference type="Proteomes" id="UP000030645"/>
    </source>
</evidence>
<proteinExistence type="predicted"/>
<feature type="compositionally biased region" description="Polar residues" evidence="2">
    <location>
        <begin position="1"/>
        <end position="10"/>
    </location>
</feature>
<accession>W9R9Q7</accession>